<dbReference type="Pfam" id="PF06197">
    <property type="entry name" value="DUF998"/>
    <property type="match status" value="1"/>
</dbReference>
<accession>A0AAJ6DBW0</accession>
<dbReference type="RefSeq" id="WP_279674556.1">
    <property type="nucleotide sequence ID" value="NZ_CP122566.1"/>
</dbReference>
<evidence type="ECO:0000313" key="2">
    <source>
        <dbReference type="EMBL" id="WGH92506.1"/>
    </source>
</evidence>
<dbReference type="Proteomes" id="UP001224674">
    <property type="component" value="Chromosome"/>
</dbReference>
<feature type="transmembrane region" description="Helical" evidence="1">
    <location>
        <begin position="18"/>
        <end position="40"/>
    </location>
</feature>
<feature type="transmembrane region" description="Helical" evidence="1">
    <location>
        <begin position="191"/>
        <end position="214"/>
    </location>
</feature>
<dbReference type="InterPro" id="IPR009339">
    <property type="entry name" value="DUF998"/>
</dbReference>
<dbReference type="EMBL" id="CP122566">
    <property type="protein sequence ID" value="WGH92506.1"/>
    <property type="molecule type" value="Genomic_DNA"/>
</dbReference>
<keyword evidence="1" id="KW-0472">Membrane</keyword>
<feature type="transmembrane region" description="Helical" evidence="1">
    <location>
        <begin position="90"/>
        <end position="110"/>
    </location>
</feature>
<sequence length="231" mass="24160">MSRDPSVFDRSAAVTRSLLGWGIVAGPFYVVVGLVLGLTRPGFDFTRHALSLLALGEHGWMQRVNLVLTGLMVLAAAYGILRALRSGRGLAIGVLTGAYGLCLVLSAVFLPDSSAGFPPGQTGDQGTTAGILHLLFGGIGFVCLAAAAFAYARWVSARGEMRQSRLGFWCAIVILGGFIGGAALARAPLGVLLLWVCVLAGWLWLALASARLYALVPHPVIAERDEAQGAS</sequence>
<keyword evidence="3" id="KW-1185">Reference proteome</keyword>
<reference evidence="2 3" key="1">
    <citation type="submission" date="2023-03" db="EMBL/GenBank/DDBJ databases">
        <title>Complete genome sequences of several Auritidibacter ignavus strains isolated from ear infections.</title>
        <authorList>
            <person name="Baehr T."/>
            <person name="Baumhoegger A.M."/>
        </authorList>
    </citation>
    <scope>NUCLEOTIDE SEQUENCE [LARGE SCALE GENOMIC DNA]</scope>
    <source>
        <strain evidence="2 3">BABAE-6</strain>
    </source>
</reference>
<feature type="transmembrane region" description="Helical" evidence="1">
    <location>
        <begin position="130"/>
        <end position="154"/>
    </location>
</feature>
<gene>
    <name evidence="2" type="ORF">QDX21_09315</name>
</gene>
<dbReference type="AlphaFoldDB" id="A0AAJ6DBW0"/>
<keyword evidence="1" id="KW-1133">Transmembrane helix</keyword>
<keyword evidence="1" id="KW-0812">Transmembrane</keyword>
<feature type="transmembrane region" description="Helical" evidence="1">
    <location>
        <begin position="60"/>
        <end position="81"/>
    </location>
</feature>
<proteinExistence type="predicted"/>
<name>A0AAJ6DBW0_9MICC</name>
<feature type="transmembrane region" description="Helical" evidence="1">
    <location>
        <begin position="166"/>
        <end position="185"/>
    </location>
</feature>
<evidence type="ECO:0000313" key="3">
    <source>
        <dbReference type="Proteomes" id="UP001224674"/>
    </source>
</evidence>
<organism evidence="2 3">
    <name type="scientific">Auritidibacter ignavus</name>
    <dbReference type="NCBI Taxonomy" id="678932"/>
    <lineage>
        <taxon>Bacteria</taxon>
        <taxon>Bacillati</taxon>
        <taxon>Actinomycetota</taxon>
        <taxon>Actinomycetes</taxon>
        <taxon>Micrococcales</taxon>
        <taxon>Micrococcaceae</taxon>
        <taxon>Auritidibacter</taxon>
    </lineage>
</organism>
<evidence type="ECO:0000256" key="1">
    <source>
        <dbReference type="SAM" id="Phobius"/>
    </source>
</evidence>
<protein>
    <submittedName>
        <fullName evidence="2">DUF998 domain-containing protein</fullName>
    </submittedName>
</protein>